<evidence type="ECO:0000313" key="3">
    <source>
        <dbReference type="EMBL" id="RRD31325.1"/>
    </source>
</evidence>
<dbReference type="Pfam" id="PF05532">
    <property type="entry name" value="CsbD"/>
    <property type="match status" value="1"/>
</dbReference>
<evidence type="ECO:0000313" key="4">
    <source>
        <dbReference type="Proteomes" id="UP000281771"/>
    </source>
</evidence>
<dbReference type="RefSeq" id="WP_018166828.1">
    <property type="nucleotide sequence ID" value="NZ_RQZA01000004.1"/>
</dbReference>
<comment type="caution">
    <text evidence="3">The sequence shown here is derived from an EMBL/GenBank/DDBJ whole genome shotgun (WGS) entry which is preliminary data.</text>
</comment>
<accession>A0A3P1VD29</accession>
<comment type="similarity">
    <text evidence="1">Belongs to the UPF0337 (CsbD) family.</text>
</comment>
<sequence>MSKEKLNAKMEELGGAAKEAVGKVTGNKEVETEGKVDQIKGKVKAVAEDAKDAVAGAIKGLRN</sequence>
<name>A0A3P1VD29_9STRE</name>
<dbReference type="Proteomes" id="UP000281771">
    <property type="component" value="Unassembled WGS sequence"/>
</dbReference>
<dbReference type="InterPro" id="IPR036629">
    <property type="entry name" value="YjbJ_sf"/>
</dbReference>
<organism evidence="3 4">
    <name type="scientific">Streptococcus minor</name>
    <dbReference type="NCBI Taxonomy" id="229549"/>
    <lineage>
        <taxon>Bacteria</taxon>
        <taxon>Bacillati</taxon>
        <taxon>Bacillota</taxon>
        <taxon>Bacilli</taxon>
        <taxon>Lactobacillales</taxon>
        <taxon>Streptococcaceae</taxon>
        <taxon>Streptococcus</taxon>
    </lineage>
</organism>
<gene>
    <name evidence="3" type="ORF">EII38_05980</name>
</gene>
<proteinExistence type="inferred from homology"/>
<protein>
    <submittedName>
        <fullName evidence="3">CsbD family protein</fullName>
    </submittedName>
</protein>
<evidence type="ECO:0000256" key="1">
    <source>
        <dbReference type="ARBA" id="ARBA00009129"/>
    </source>
</evidence>
<dbReference type="Gene3D" id="1.10.1470.10">
    <property type="entry name" value="YjbJ"/>
    <property type="match status" value="1"/>
</dbReference>
<dbReference type="AlphaFoldDB" id="A0A3P1VD29"/>
<reference evidence="3 4" key="1">
    <citation type="submission" date="2018-11" db="EMBL/GenBank/DDBJ databases">
        <title>Genomes From Bacteria Associated with the Canine Oral Cavity: a Test Case for Automated Genome-Based Taxonomic Assignment.</title>
        <authorList>
            <person name="Coil D.A."/>
            <person name="Jospin G."/>
            <person name="Darling A.E."/>
            <person name="Wallis C."/>
            <person name="Davis I.J."/>
            <person name="Harris S."/>
            <person name="Eisen J.A."/>
            <person name="Holcombe L.J."/>
            <person name="O'Flynn C."/>
        </authorList>
    </citation>
    <scope>NUCLEOTIDE SEQUENCE [LARGE SCALE GENOMIC DNA]</scope>
    <source>
        <strain evidence="3 4">OH4621_COT-116</strain>
    </source>
</reference>
<dbReference type="EMBL" id="RQZA01000004">
    <property type="protein sequence ID" value="RRD31325.1"/>
    <property type="molecule type" value="Genomic_DNA"/>
</dbReference>
<evidence type="ECO:0000259" key="2">
    <source>
        <dbReference type="Pfam" id="PF05532"/>
    </source>
</evidence>
<dbReference type="InterPro" id="IPR008462">
    <property type="entry name" value="CsbD"/>
</dbReference>
<dbReference type="STRING" id="1123309.GCA_000377005_00905"/>
<feature type="domain" description="CsbD-like" evidence="2">
    <location>
        <begin position="5"/>
        <end position="54"/>
    </location>
</feature>
<keyword evidence="4" id="KW-1185">Reference proteome</keyword>
<dbReference type="SUPFAM" id="SSF69047">
    <property type="entry name" value="Hypothetical protein YjbJ"/>
    <property type="match status" value="1"/>
</dbReference>